<evidence type="ECO:0000256" key="9">
    <source>
        <dbReference type="ARBA" id="ARBA00048017"/>
    </source>
</evidence>
<evidence type="ECO:0000313" key="13">
    <source>
        <dbReference type="RefSeq" id="XP_020099086.1"/>
    </source>
</evidence>
<dbReference type="InterPro" id="IPR016181">
    <property type="entry name" value="Acyl_CoA_acyltransferase"/>
</dbReference>
<evidence type="ECO:0000313" key="12">
    <source>
        <dbReference type="Proteomes" id="UP000515123"/>
    </source>
</evidence>
<dbReference type="FunFam" id="3.90.360.10:FF:000002">
    <property type="entry name" value="Histone acetyltransferase type B catalytic subunit"/>
    <property type="match status" value="1"/>
</dbReference>
<protein>
    <recommendedName>
        <fullName evidence="4">histone acetyltransferase</fullName>
        <ecNumber evidence="4">2.3.1.48</ecNumber>
    </recommendedName>
</protein>
<dbReference type="Pfam" id="PF00583">
    <property type="entry name" value="Acetyltransf_1"/>
    <property type="match status" value="1"/>
</dbReference>
<reference evidence="12" key="1">
    <citation type="journal article" date="2015" name="Nat. Genet.">
        <title>The pineapple genome and the evolution of CAM photosynthesis.</title>
        <authorList>
            <person name="Ming R."/>
            <person name="VanBuren R."/>
            <person name="Wai C.M."/>
            <person name="Tang H."/>
            <person name="Schatz M.C."/>
            <person name="Bowers J.E."/>
            <person name="Lyons E."/>
            <person name="Wang M.L."/>
            <person name="Chen J."/>
            <person name="Biggers E."/>
            <person name="Zhang J."/>
            <person name="Huang L."/>
            <person name="Zhang L."/>
            <person name="Miao W."/>
            <person name="Zhang J."/>
            <person name="Ye Z."/>
            <person name="Miao C."/>
            <person name="Lin Z."/>
            <person name="Wang H."/>
            <person name="Zhou H."/>
            <person name="Yim W.C."/>
            <person name="Priest H.D."/>
            <person name="Zheng C."/>
            <person name="Woodhouse M."/>
            <person name="Edger P.P."/>
            <person name="Guyot R."/>
            <person name="Guo H.B."/>
            <person name="Guo H."/>
            <person name="Zheng G."/>
            <person name="Singh R."/>
            <person name="Sharma A."/>
            <person name="Min X."/>
            <person name="Zheng Y."/>
            <person name="Lee H."/>
            <person name="Gurtowski J."/>
            <person name="Sedlazeck F.J."/>
            <person name="Harkess A."/>
            <person name="McKain M.R."/>
            <person name="Liao Z."/>
            <person name="Fang J."/>
            <person name="Liu J."/>
            <person name="Zhang X."/>
            <person name="Zhang Q."/>
            <person name="Hu W."/>
            <person name="Qin Y."/>
            <person name="Wang K."/>
            <person name="Chen L.Y."/>
            <person name="Shirley N."/>
            <person name="Lin Y.R."/>
            <person name="Liu L.Y."/>
            <person name="Hernandez A.G."/>
            <person name="Wright C.L."/>
            <person name="Bulone V."/>
            <person name="Tuskan G.A."/>
            <person name="Heath K."/>
            <person name="Zee F."/>
            <person name="Moore P.H."/>
            <person name="Sunkar R."/>
            <person name="Leebens-Mack J.H."/>
            <person name="Mockler T."/>
            <person name="Bennetzen J.L."/>
            <person name="Freeling M."/>
            <person name="Sankoff D."/>
            <person name="Paterson A.H."/>
            <person name="Zhu X."/>
            <person name="Yang X."/>
            <person name="Smith J.A."/>
            <person name="Cushman J.C."/>
            <person name="Paull R.E."/>
            <person name="Yu Q."/>
        </authorList>
    </citation>
    <scope>NUCLEOTIDE SEQUENCE [LARGE SCALE GENOMIC DNA]</scope>
    <source>
        <strain evidence="12">cv. F153</strain>
    </source>
</reference>
<dbReference type="Pfam" id="PF10394">
    <property type="entry name" value="Hat1_N"/>
    <property type="match status" value="1"/>
</dbReference>
<comment type="catalytic activity">
    <reaction evidence="9">
        <text>L-lysyl-[protein] + acetyl-CoA = N(6)-acetyl-L-lysyl-[protein] + CoA + H(+)</text>
        <dbReference type="Rhea" id="RHEA:45948"/>
        <dbReference type="Rhea" id="RHEA-COMP:9752"/>
        <dbReference type="Rhea" id="RHEA-COMP:10731"/>
        <dbReference type="ChEBI" id="CHEBI:15378"/>
        <dbReference type="ChEBI" id="CHEBI:29969"/>
        <dbReference type="ChEBI" id="CHEBI:57287"/>
        <dbReference type="ChEBI" id="CHEBI:57288"/>
        <dbReference type="ChEBI" id="CHEBI:61930"/>
        <dbReference type="EC" id="2.3.1.48"/>
    </reaction>
</comment>
<sequence length="477" mass="53695">MALKKKGDEGSADPKKRRRVGFASIDSGVEASECIKVFLVKNQDEVGAPSSTCIDPVDLNQFFGEDGKIYGYKNLKINVWLSIISFHAYAEISFESTGDGGKGITDLKPALQNIFGESLLEKEEFLQTFSRECYYLRNITSNGTVICTDTFKEEGHASDTHLDAESPTVEIVRMKLHNEPAGLLYSRLVPLVLLLVDGGSPVDVTDPKWEIFLVVKKIPASSTNCIYQLLGFATVYRFYHYPDSSRLRISQILVLPPYQNQGHGRHLLEAVNSVASSENVYDITVEEPSEYLQYLRIFIDTLRLQSFEPTKLAVNTVISFLKEVNLSKRAQKSKMGPPSGLIEIARQKLKINKKQFLRSWEVLVYLNLDPQNPRCMQNFRTCIEDRIKGEILDKGAESNGKRLIEVPTEYDNDISFVMVWSQDGVEGDSLEGEVGGDRKAQEQQLNELVEKEMEDIAEIAKKVSSFCKSDEKQMGQC</sequence>
<dbReference type="OrthoDB" id="10253098at2759"/>
<dbReference type="SUPFAM" id="SSF55729">
    <property type="entry name" value="Acyl-CoA N-acyltransferases (Nat)"/>
    <property type="match status" value="1"/>
</dbReference>
<dbReference type="FunFam" id="3.40.630.30:FF:000077">
    <property type="entry name" value="Histone acetyltransferase type B catalytic subunit"/>
    <property type="match status" value="1"/>
</dbReference>
<dbReference type="InterPro" id="IPR000182">
    <property type="entry name" value="GNAT_dom"/>
</dbReference>
<dbReference type="GO" id="GO:0010485">
    <property type="term" value="F:histone H4 acetyltransferase activity"/>
    <property type="evidence" value="ECO:0007669"/>
    <property type="project" value="EnsemblPlants"/>
</dbReference>
<evidence type="ECO:0000256" key="7">
    <source>
        <dbReference type="ARBA" id="ARBA00023242"/>
    </source>
</evidence>
<keyword evidence="6" id="KW-0808">Transferase</keyword>
<dbReference type="GO" id="GO:0000781">
    <property type="term" value="C:chromosome, telomeric region"/>
    <property type="evidence" value="ECO:0007669"/>
    <property type="project" value="GOC"/>
</dbReference>
<dbReference type="GO" id="GO:0005634">
    <property type="term" value="C:nucleus"/>
    <property type="evidence" value="ECO:0007669"/>
    <property type="project" value="UniProtKB-SubCell"/>
</dbReference>
<dbReference type="RefSeq" id="XP_020099086.1">
    <property type="nucleotide sequence ID" value="XM_020243497.1"/>
</dbReference>
<evidence type="ECO:0000256" key="1">
    <source>
        <dbReference type="ARBA" id="ARBA00004123"/>
    </source>
</evidence>
<dbReference type="CDD" id="cd04301">
    <property type="entry name" value="NAT_SF"/>
    <property type="match status" value="1"/>
</dbReference>
<evidence type="ECO:0000256" key="8">
    <source>
        <dbReference type="ARBA" id="ARBA00023315"/>
    </source>
</evidence>
<dbReference type="AlphaFoldDB" id="A0A6P5FS20"/>
<reference evidence="13" key="2">
    <citation type="submission" date="2025-08" db="UniProtKB">
        <authorList>
            <consortium name="RefSeq"/>
        </authorList>
    </citation>
    <scope>IDENTIFICATION</scope>
    <source>
        <tissue evidence="13">Leaf</tissue>
    </source>
</reference>
<dbReference type="Gene3D" id="3.90.360.10">
    <property type="entry name" value="Histone acetyl transferase 1 (HAT1), N-terminal domain"/>
    <property type="match status" value="1"/>
</dbReference>
<dbReference type="Proteomes" id="UP000515123">
    <property type="component" value="Linkage group 11"/>
</dbReference>
<evidence type="ECO:0000256" key="5">
    <source>
        <dbReference type="ARBA" id="ARBA00022490"/>
    </source>
</evidence>
<accession>A0A6P5FS20</accession>
<organism evidence="12 13">
    <name type="scientific">Ananas comosus</name>
    <name type="common">Pineapple</name>
    <name type="synonym">Ananas ananas</name>
    <dbReference type="NCBI Taxonomy" id="4615"/>
    <lineage>
        <taxon>Eukaryota</taxon>
        <taxon>Viridiplantae</taxon>
        <taxon>Streptophyta</taxon>
        <taxon>Embryophyta</taxon>
        <taxon>Tracheophyta</taxon>
        <taxon>Spermatophyta</taxon>
        <taxon>Magnoliopsida</taxon>
        <taxon>Liliopsida</taxon>
        <taxon>Poales</taxon>
        <taxon>Bromeliaceae</taxon>
        <taxon>Bromelioideae</taxon>
        <taxon>Ananas</taxon>
    </lineage>
</organism>
<dbReference type="InterPro" id="IPR017380">
    <property type="entry name" value="Hist_AcTrfase_B-typ_cat-su"/>
</dbReference>
<dbReference type="PANTHER" id="PTHR12046">
    <property type="entry name" value="HISTONE ACETYLTRANSFERASE TYPE B CATALYTIC SUBUNIT"/>
    <property type="match status" value="1"/>
</dbReference>
<dbReference type="InterPro" id="IPR019467">
    <property type="entry name" value="Hat1_N"/>
</dbReference>
<dbReference type="GO" id="GO:0031509">
    <property type="term" value="P:subtelomeric heterochromatin formation"/>
    <property type="evidence" value="ECO:0007669"/>
    <property type="project" value="InterPro"/>
</dbReference>
<dbReference type="GO" id="GO:0005737">
    <property type="term" value="C:cytoplasm"/>
    <property type="evidence" value="ECO:0007669"/>
    <property type="project" value="UniProtKB-SubCell"/>
</dbReference>
<feature type="domain" description="Histone acetyl transferase HAT1 N-terminal" evidence="11">
    <location>
        <begin position="29"/>
        <end position="197"/>
    </location>
</feature>
<keyword evidence="7" id="KW-0539">Nucleus</keyword>
<evidence type="ECO:0000259" key="11">
    <source>
        <dbReference type="Pfam" id="PF10394"/>
    </source>
</evidence>
<dbReference type="InterPro" id="IPR037113">
    <property type="entry name" value="Hat1_N_sf"/>
</dbReference>
<comment type="similarity">
    <text evidence="3">Belongs to the HAT1 family.</text>
</comment>
<evidence type="ECO:0000256" key="4">
    <source>
        <dbReference type="ARBA" id="ARBA00013184"/>
    </source>
</evidence>
<evidence type="ECO:0000259" key="10">
    <source>
        <dbReference type="Pfam" id="PF00583"/>
    </source>
</evidence>
<evidence type="ECO:0000256" key="6">
    <source>
        <dbReference type="ARBA" id="ARBA00022679"/>
    </source>
</evidence>
<name>A0A6P5FS20_ANACO</name>
<keyword evidence="12" id="KW-1185">Reference proteome</keyword>
<comment type="subcellular location">
    <subcellularLocation>
        <location evidence="2">Cytoplasm</location>
    </subcellularLocation>
    <subcellularLocation>
        <location evidence="1">Nucleus</location>
    </subcellularLocation>
</comment>
<keyword evidence="8" id="KW-0012">Acyltransferase</keyword>
<dbReference type="EC" id="2.3.1.48" evidence="4"/>
<evidence type="ECO:0000256" key="3">
    <source>
        <dbReference type="ARBA" id="ARBA00010543"/>
    </source>
</evidence>
<dbReference type="Gene3D" id="3.40.630.30">
    <property type="match status" value="1"/>
</dbReference>
<dbReference type="GeneID" id="109717634"/>
<evidence type="ECO:0000256" key="2">
    <source>
        <dbReference type="ARBA" id="ARBA00004496"/>
    </source>
</evidence>
<proteinExistence type="inferred from homology"/>
<dbReference type="Gramene" id="Aco005645.1.mrna1">
    <property type="protein sequence ID" value="Aco005645.1.mrna1"/>
    <property type="gene ID" value="Aco005645.1.path1"/>
</dbReference>
<feature type="domain" description="N-acetyltransferase" evidence="10">
    <location>
        <begin position="228"/>
        <end position="281"/>
    </location>
</feature>
<gene>
    <name evidence="13" type="primary">LOC109717634</name>
</gene>
<keyword evidence="5" id="KW-0963">Cytoplasm</keyword>